<keyword evidence="1" id="KW-0614">Plasmid</keyword>
<sequence>MNSKQWIKRLFLTSLIVVVLPVSAIMGFTYYIDPLWNFDHKNKYNDYQIGFDERQQKTNYINSRKNFSYDDLMIGTSRVTYMNEHQFENEKVFNYSLSSLHIDEYLPYIQYATNKNGQDFNTIFMELYVNSYDASTINTNRDPSTYFQKSEEPFYRITSLFSKSTFDSAVNNYKISKANYYTGPRSYNRDNVGETTYPNDRLQPLWDRFKAAFEDTTTQPFIYDNKYKQKLLALKRTYPNTKFVVFTDPIPSKRFDLILSNKEQRQAYKRWFEDMIEVFGEVYSFQGHTSITTDMNNYFDWFHYYPTVGDKMIAALQRPNKHTDIVKVVTKDNLQKYLHTIYNERDSK</sequence>
<reference evidence="1 2" key="1">
    <citation type="submission" date="2019-10" db="EMBL/GenBank/DDBJ databases">
        <title>Complete genome sequences for adaption low water activity.</title>
        <authorList>
            <person name="Zhao L."/>
            <person name="Zhong J."/>
        </authorList>
    </citation>
    <scope>NUCLEOTIDE SEQUENCE [LARGE SCALE GENOMIC DNA]</scope>
    <source>
        <strain evidence="1 2">FDU301</strain>
        <plasmid evidence="2">pfdu301a</plasmid>
    </source>
</reference>
<accession>A0A6M6DYR7</accession>
<dbReference type="EMBL" id="CP045273">
    <property type="protein sequence ID" value="QJX80073.1"/>
    <property type="molecule type" value="Genomic_DNA"/>
</dbReference>
<protein>
    <submittedName>
        <fullName evidence="1">Uncharacterized protein</fullName>
    </submittedName>
</protein>
<evidence type="ECO:0000313" key="2">
    <source>
        <dbReference type="Proteomes" id="UP000501076"/>
    </source>
</evidence>
<organism evidence="1 2">
    <name type="scientific">Priestia megaterium</name>
    <name type="common">Bacillus megaterium</name>
    <dbReference type="NCBI Taxonomy" id="1404"/>
    <lineage>
        <taxon>Bacteria</taxon>
        <taxon>Bacillati</taxon>
        <taxon>Bacillota</taxon>
        <taxon>Bacilli</taxon>
        <taxon>Bacillales</taxon>
        <taxon>Bacillaceae</taxon>
        <taxon>Priestia</taxon>
    </lineage>
</organism>
<dbReference type="RefSeq" id="WP_171778056.1">
    <property type="nucleotide sequence ID" value="NZ_CP045273.1"/>
</dbReference>
<gene>
    <name evidence="1" type="ORF">FDZ14_28670</name>
</gene>
<dbReference type="Proteomes" id="UP000501076">
    <property type="component" value="Plasmid pFDU301A"/>
</dbReference>
<name>A0A6M6DYR7_PRIMG</name>
<geneLocation type="plasmid" evidence="2">
    <name>pfdu301a</name>
</geneLocation>
<proteinExistence type="predicted"/>
<evidence type="ECO:0000313" key="1">
    <source>
        <dbReference type="EMBL" id="QJX80073.1"/>
    </source>
</evidence>
<dbReference type="AlphaFoldDB" id="A0A6M6DYR7"/>